<comment type="caution">
    <text evidence="2">The sequence shown here is derived from an EMBL/GenBank/DDBJ whole genome shotgun (WGS) entry which is preliminary data.</text>
</comment>
<organism evidence="2 3">
    <name type="scientific">Streptomyces djakartensis</name>
    <dbReference type="NCBI Taxonomy" id="68193"/>
    <lineage>
        <taxon>Bacteria</taxon>
        <taxon>Bacillati</taxon>
        <taxon>Actinomycetota</taxon>
        <taxon>Actinomycetes</taxon>
        <taxon>Kitasatosporales</taxon>
        <taxon>Streptomycetaceae</taxon>
        <taxon>Streptomyces</taxon>
    </lineage>
</organism>
<proteinExistence type="predicted"/>
<feature type="compositionally biased region" description="Low complexity" evidence="1">
    <location>
        <begin position="92"/>
        <end position="113"/>
    </location>
</feature>
<protein>
    <submittedName>
        <fullName evidence="2">Uncharacterized protein</fullName>
    </submittedName>
</protein>
<feature type="compositionally biased region" description="Low complexity" evidence="1">
    <location>
        <begin position="59"/>
        <end position="74"/>
    </location>
</feature>
<evidence type="ECO:0000313" key="2">
    <source>
        <dbReference type="EMBL" id="GGY45444.1"/>
    </source>
</evidence>
<dbReference type="Proteomes" id="UP000653308">
    <property type="component" value="Unassembled WGS sequence"/>
</dbReference>
<evidence type="ECO:0000313" key="3">
    <source>
        <dbReference type="Proteomes" id="UP000653308"/>
    </source>
</evidence>
<accession>A0ABQ3ABC6</accession>
<feature type="region of interest" description="Disordered" evidence="1">
    <location>
        <begin position="1"/>
        <end position="115"/>
    </location>
</feature>
<gene>
    <name evidence="2" type="ORF">GCM10010384_60130</name>
</gene>
<dbReference type="EMBL" id="BMWE01000024">
    <property type="protein sequence ID" value="GGY45444.1"/>
    <property type="molecule type" value="Genomic_DNA"/>
</dbReference>
<sequence>MPDMNRDVNRDTPVAGSPIIPDARGETALGTGHGTRPHTDRAGMRGVASDTRGAEADRGAAYGADAGPADTHGAGPDGLGPGTGKATAETARTSGTPGTSRTPGTPGTSGTRGAHLLPHEESDKLLAQLQHAVAGFVDGPRAAVEEADHVLEEITARFTEAVTQRRHTLRRSLQDVDGGEGTPVSSGDTEQLRLALKDYRELAERLLHV</sequence>
<reference evidence="3" key="1">
    <citation type="journal article" date="2019" name="Int. J. Syst. Evol. Microbiol.">
        <title>The Global Catalogue of Microorganisms (GCM) 10K type strain sequencing project: providing services to taxonomists for standard genome sequencing and annotation.</title>
        <authorList>
            <consortium name="The Broad Institute Genomics Platform"/>
            <consortium name="The Broad Institute Genome Sequencing Center for Infectious Disease"/>
            <person name="Wu L."/>
            <person name="Ma J."/>
        </authorList>
    </citation>
    <scope>NUCLEOTIDE SEQUENCE [LARGE SCALE GENOMIC DNA]</scope>
    <source>
        <strain evidence="3">JCM 4957</strain>
    </source>
</reference>
<keyword evidence="3" id="KW-1185">Reference proteome</keyword>
<evidence type="ECO:0000256" key="1">
    <source>
        <dbReference type="SAM" id="MobiDB-lite"/>
    </source>
</evidence>
<name>A0ABQ3ABC6_9ACTN</name>
<dbReference type="RefSeq" id="WP_229864636.1">
    <property type="nucleotide sequence ID" value="NZ_BMWE01000024.1"/>
</dbReference>
<feature type="compositionally biased region" description="Basic and acidic residues" evidence="1">
    <location>
        <begin position="1"/>
        <end position="10"/>
    </location>
</feature>